<dbReference type="CDD" id="cd02966">
    <property type="entry name" value="TlpA_like_family"/>
    <property type="match status" value="1"/>
</dbReference>
<dbReference type="InterPro" id="IPR036249">
    <property type="entry name" value="Thioredoxin-like_sf"/>
</dbReference>
<name>A0A265UV95_9FLAO</name>
<proteinExistence type="predicted"/>
<evidence type="ECO:0000256" key="4">
    <source>
        <dbReference type="ARBA" id="ARBA00023284"/>
    </source>
</evidence>
<dbReference type="AlphaFoldDB" id="A0A265UV95"/>
<keyword evidence="3" id="KW-1015">Disulfide bond</keyword>
<keyword evidence="2" id="KW-0201">Cytochrome c-type biogenesis</keyword>
<keyword evidence="7" id="KW-1185">Reference proteome</keyword>
<dbReference type="SUPFAM" id="SSF52833">
    <property type="entry name" value="Thioredoxin-like"/>
    <property type="match status" value="1"/>
</dbReference>
<dbReference type="PROSITE" id="PS51257">
    <property type="entry name" value="PROKAR_LIPOPROTEIN"/>
    <property type="match status" value="1"/>
</dbReference>
<protein>
    <recommendedName>
        <fullName evidence="5">Thioredoxin domain-containing protein</fullName>
    </recommendedName>
</protein>
<evidence type="ECO:0000256" key="1">
    <source>
        <dbReference type="ARBA" id="ARBA00004196"/>
    </source>
</evidence>
<dbReference type="InterPro" id="IPR013766">
    <property type="entry name" value="Thioredoxin_domain"/>
</dbReference>
<evidence type="ECO:0000256" key="3">
    <source>
        <dbReference type="ARBA" id="ARBA00023157"/>
    </source>
</evidence>
<gene>
    <name evidence="6" type="ORF">CA834_06645</name>
</gene>
<dbReference type="PANTHER" id="PTHR42852:SF6">
    <property type="entry name" value="THIOL:DISULFIDE INTERCHANGE PROTEIN DSBE"/>
    <property type="match status" value="1"/>
</dbReference>
<dbReference type="RefSeq" id="WP_094967905.1">
    <property type="nucleotide sequence ID" value="NZ_NGJN01000003.1"/>
</dbReference>
<dbReference type="InterPro" id="IPR025380">
    <property type="entry name" value="DUF4369"/>
</dbReference>
<dbReference type="GO" id="GO:0017004">
    <property type="term" value="P:cytochrome complex assembly"/>
    <property type="evidence" value="ECO:0007669"/>
    <property type="project" value="UniProtKB-KW"/>
</dbReference>
<keyword evidence="4" id="KW-0676">Redox-active center</keyword>
<evidence type="ECO:0000313" key="6">
    <source>
        <dbReference type="EMBL" id="OZV69132.1"/>
    </source>
</evidence>
<dbReference type="GO" id="GO:0016491">
    <property type="term" value="F:oxidoreductase activity"/>
    <property type="evidence" value="ECO:0007669"/>
    <property type="project" value="InterPro"/>
</dbReference>
<evidence type="ECO:0000256" key="2">
    <source>
        <dbReference type="ARBA" id="ARBA00022748"/>
    </source>
</evidence>
<dbReference type="PANTHER" id="PTHR42852">
    <property type="entry name" value="THIOL:DISULFIDE INTERCHANGE PROTEIN DSBE"/>
    <property type="match status" value="1"/>
</dbReference>
<dbReference type="Proteomes" id="UP000216840">
    <property type="component" value="Unassembled WGS sequence"/>
</dbReference>
<dbReference type="InterPro" id="IPR013740">
    <property type="entry name" value="Redoxin"/>
</dbReference>
<dbReference type="Pfam" id="PF08534">
    <property type="entry name" value="Redoxin"/>
    <property type="match status" value="1"/>
</dbReference>
<accession>A0A265UV95</accession>
<evidence type="ECO:0000259" key="5">
    <source>
        <dbReference type="PROSITE" id="PS51352"/>
    </source>
</evidence>
<dbReference type="EMBL" id="NGJN01000003">
    <property type="protein sequence ID" value="OZV69132.1"/>
    <property type="molecule type" value="Genomic_DNA"/>
</dbReference>
<dbReference type="PROSITE" id="PS00194">
    <property type="entry name" value="THIOREDOXIN_1"/>
    <property type="match status" value="1"/>
</dbReference>
<organism evidence="6 7">
    <name type="scientific">Winogradskyella aurantia</name>
    <dbReference type="NCBI Taxonomy" id="1915063"/>
    <lineage>
        <taxon>Bacteria</taxon>
        <taxon>Pseudomonadati</taxon>
        <taxon>Bacteroidota</taxon>
        <taxon>Flavobacteriia</taxon>
        <taxon>Flavobacteriales</taxon>
        <taxon>Flavobacteriaceae</taxon>
        <taxon>Winogradskyella</taxon>
    </lineage>
</organism>
<dbReference type="Pfam" id="PF14289">
    <property type="entry name" value="DUF4369"/>
    <property type="match status" value="1"/>
</dbReference>
<dbReference type="Gene3D" id="3.40.30.10">
    <property type="entry name" value="Glutaredoxin"/>
    <property type="match status" value="1"/>
</dbReference>
<dbReference type="InterPro" id="IPR017937">
    <property type="entry name" value="Thioredoxin_CS"/>
</dbReference>
<comment type="subcellular location">
    <subcellularLocation>
        <location evidence="1">Cell envelope</location>
    </subcellularLocation>
</comment>
<dbReference type="InterPro" id="IPR050553">
    <property type="entry name" value="Thioredoxin_ResA/DsbE_sf"/>
</dbReference>
<feature type="domain" description="Thioredoxin" evidence="5">
    <location>
        <begin position="229"/>
        <end position="366"/>
    </location>
</feature>
<comment type="caution">
    <text evidence="6">The sequence shown here is derived from an EMBL/GenBank/DDBJ whole genome shotgun (WGS) entry which is preliminary data.</text>
</comment>
<reference evidence="6 7" key="1">
    <citation type="submission" date="2017-05" db="EMBL/GenBank/DDBJ databases">
        <title>The draft genome sequence of Idiomarina salinarum WNB302.</title>
        <authorList>
            <person name="Sun Y."/>
            <person name="Chen B."/>
            <person name="Du Z."/>
        </authorList>
    </citation>
    <scope>NUCLEOTIDE SEQUENCE [LARGE SCALE GENOMIC DNA]</scope>
    <source>
        <strain evidence="6 7">WNB302</strain>
    </source>
</reference>
<sequence>MKKIAFVIALTLSMLACKNESKDVVDNSKNKTYTLLGTVKGMPDSSMVIISEANKTIDSAIVKDERFTISGSLEEPISVYLSIKGTRDYTTLWLEPGRLTFSAEKGKFKQAEITGSGLQKEDNRLNAQIVALRFQQDSIENLIRPDMTKLEKQVLLGAYFDLEREEDSIYKSFIAENNHSLVSAHILNIYKTTWGKATTQSLYDKFTKEVKSSNYGKGIKEYLTLNKEPAIGDPYVDFAMLDVNGDSKKLSDEKGRVTLLEFWASWCGPCRAENPNLVKTYEMFHPKGFDIFAVSLDTDKDRWMEAIAKDGLEWTHVSDLSEENKAGLIYGVNGIPDNFLIDASGNVVGRNLRGEELNTKLAELLP</sequence>
<dbReference type="PROSITE" id="PS51352">
    <property type="entry name" value="THIOREDOXIN_2"/>
    <property type="match status" value="1"/>
</dbReference>
<dbReference type="OrthoDB" id="1069091at2"/>
<dbReference type="GO" id="GO:0030313">
    <property type="term" value="C:cell envelope"/>
    <property type="evidence" value="ECO:0007669"/>
    <property type="project" value="UniProtKB-SubCell"/>
</dbReference>
<evidence type="ECO:0000313" key="7">
    <source>
        <dbReference type="Proteomes" id="UP000216840"/>
    </source>
</evidence>